<gene>
    <name evidence="2" type="ORF">BcabD6B2_41310</name>
</gene>
<dbReference type="RefSeq" id="XP_067716765.1">
    <property type="nucleotide sequence ID" value="XM_067860664.1"/>
</dbReference>
<protein>
    <submittedName>
        <fullName evidence="2">Laminin subunit alpha, putative</fullName>
    </submittedName>
</protein>
<sequence length="141" mass="15299">MDAHDRMAKAAAEASMNARRDDAHGDGGAAEPAGSRETNDHAADRALIGGLQNLEVGMRSREAARTMGFGEYEQEPAAWHPSGDKAHPAAREHRDFVGAEAMQYGLTGLMEALRRYPELDAPIVTLEGVDTNRLRARIMES</sequence>
<dbReference type="GeneID" id="94196177"/>
<dbReference type="AlphaFoldDB" id="A0AAV4LWY7"/>
<evidence type="ECO:0000313" key="3">
    <source>
        <dbReference type="Proteomes" id="UP001497744"/>
    </source>
</evidence>
<name>A0AAV4LWY7_BABCB</name>
<reference evidence="2 3" key="1">
    <citation type="submission" date="2021-06" db="EMBL/GenBank/DDBJ databases">
        <title>Genome sequence of Babesia caballi.</title>
        <authorList>
            <person name="Yamagishi J."/>
            <person name="Kidaka T."/>
            <person name="Ochi A."/>
        </authorList>
    </citation>
    <scope>NUCLEOTIDE SEQUENCE [LARGE SCALE GENOMIC DNA]</scope>
    <source>
        <strain evidence="2">USDA-D6B2</strain>
    </source>
</reference>
<dbReference type="EMBL" id="BPLF01000003">
    <property type="protein sequence ID" value="GIX64696.1"/>
    <property type="molecule type" value="Genomic_DNA"/>
</dbReference>
<comment type="caution">
    <text evidence="2">The sequence shown here is derived from an EMBL/GenBank/DDBJ whole genome shotgun (WGS) entry which is preliminary data.</text>
</comment>
<evidence type="ECO:0000256" key="1">
    <source>
        <dbReference type="SAM" id="MobiDB-lite"/>
    </source>
</evidence>
<accession>A0AAV4LWY7</accession>
<proteinExistence type="predicted"/>
<organism evidence="2 3">
    <name type="scientific">Babesia caballi</name>
    <dbReference type="NCBI Taxonomy" id="5871"/>
    <lineage>
        <taxon>Eukaryota</taxon>
        <taxon>Sar</taxon>
        <taxon>Alveolata</taxon>
        <taxon>Apicomplexa</taxon>
        <taxon>Aconoidasida</taxon>
        <taxon>Piroplasmida</taxon>
        <taxon>Babesiidae</taxon>
        <taxon>Babesia</taxon>
    </lineage>
</organism>
<feature type="region of interest" description="Disordered" evidence="1">
    <location>
        <begin position="1"/>
        <end position="45"/>
    </location>
</feature>
<dbReference type="Proteomes" id="UP001497744">
    <property type="component" value="Unassembled WGS sequence"/>
</dbReference>
<keyword evidence="3" id="KW-1185">Reference proteome</keyword>
<evidence type="ECO:0000313" key="2">
    <source>
        <dbReference type="EMBL" id="GIX64696.1"/>
    </source>
</evidence>